<dbReference type="PROSITE" id="PS50928">
    <property type="entry name" value="ABC_TM1"/>
    <property type="match status" value="1"/>
</dbReference>
<evidence type="ECO:0000256" key="1">
    <source>
        <dbReference type="ARBA" id="ARBA00004651"/>
    </source>
</evidence>
<evidence type="ECO:0000256" key="6">
    <source>
        <dbReference type="ARBA" id="ARBA00022989"/>
    </source>
</evidence>
<keyword evidence="11" id="KW-1185">Reference proteome</keyword>
<dbReference type="Pfam" id="PF00528">
    <property type="entry name" value="BPD_transp_1"/>
    <property type="match status" value="1"/>
</dbReference>
<protein>
    <submittedName>
        <fullName evidence="10">Spermidine/putrescine transport system permease protein/putrescine transport system permease protein</fullName>
    </submittedName>
</protein>
<dbReference type="Proteomes" id="UP000574761">
    <property type="component" value="Unassembled WGS sequence"/>
</dbReference>
<sequence length="309" mass="33768">MTDIEASMPPVKAPATERGLFRARYTASPATMPVMLGLPVLAWQLVFFAAPLVFLIVVTFWKVRSFRLEPDFSFDNWTKIIFSVPFQRALAYTGEVAVLCTALTLIVALPAAYTISFRLSQKLRDLAITFLIVPVFSSYMLRIYAWQIVLSPDGIVNSLIRMAGLDGLPLLGGQFALQVGLLTLTLPVAILILVLAFSGIDRNLVEAAENLGCRRSKVILHVLMPSIRNATFLAGSTAFLMSFGDYISPLFMTGSKPPTLSILIVDTVKSGSQWPRASVIGVIMLAILALVFLLANFLGRDRKIQAGGK</sequence>
<feature type="transmembrane region" description="Helical" evidence="8">
    <location>
        <begin position="277"/>
        <end position="299"/>
    </location>
</feature>
<evidence type="ECO:0000256" key="3">
    <source>
        <dbReference type="ARBA" id="ARBA00022448"/>
    </source>
</evidence>
<evidence type="ECO:0000256" key="5">
    <source>
        <dbReference type="ARBA" id="ARBA00022692"/>
    </source>
</evidence>
<dbReference type="SUPFAM" id="SSF161098">
    <property type="entry name" value="MetI-like"/>
    <property type="match status" value="1"/>
</dbReference>
<dbReference type="Gene3D" id="1.10.3720.10">
    <property type="entry name" value="MetI-like"/>
    <property type="match status" value="1"/>
</dbReference>
<proteinExistence type="inferred from homology"/>
<accession>A0A7W6GHX7</accession>
<keyword evidence="7 8" id="KW-0472">Membrane</keyword>
<keyword evidence="6 8" id="KW-1133">Transmembrane helix</keyword>
<dbReference type="PANTHER" id="PTHR42929">
    <property type="entry name" value="INNER MEMBRANE ABC TRANSPORTER PERMEASE PROTEIN YDCU-RELATED-RELATED"/>
    <property type="match status" value="1"/>
</dbReference>
<comment type="similarity">
    <text evidence="2">Belongs to the binding-protein-dependent transport system permease family. CysTW subfamily.</text>
</comment>
<feature type="transmembrane region" description="Helical" evidence="8">
    <location>
        <begin position="175"/>
        <end position="197"/>
    </location>
</feature>
<evidence type="ECO:0000259" key="9">
    <source>
        <dbReference type="PROSITE" id="PS50928"/>
    </source>
</evidence>
<dbReference type="RefSeq" id="WP_183799378.1">
    <property type="nucleotide sequence ID" value="NZ_JACIEE010000002.1"/>
</dbReference>
<evidence type="ECO:0000256" key="7">
    <source>
        <dbReference type="ARBA" id="ARBA00023136"/>
    </source>
</evidence>
<dbReference type="GO" id="GO:0005886">
    <property type="term" value="C:plasma membrane"/>
    <property type="evidence" value="ECO:0007669"/>
    <property type="project" value="UniProtKB-SubCell"/>
</dbReference>
<evidence type="ECO:0000313" key="11">
    <source>
        <dbReference type="Proteomes" id="UP000574761"/>
    </source>
</evidence>
<comment type="subcellular location">
    <subcellularLocation>
        <location evidence="1 8">Cell membrane</location>
        <topology evidence="1 8">Multi-pass membrane protein</topology>
    </subcellularLocation>
</comment>
<feature type="transmembrane region" description="Helical" evidence="8">
    <location>
        <begin position="40"/>
        <end position="61"/>
    </location>
</feature>
<dbReference type="AlphaFoldDB" id="A0A7W6GHX7"/>
<feature type="transmembrane region" description="Helical" evidence="8">
    <location>
        <begin position="127"/>
        <end position="149"/>
    </location>
</feature>
<evidence type="ECO:0000256" key="4">
    <source>
        <dbReference type="ARBA" id="ARBA00022475"/>
    </source>
</evidence>
<keyword evidence="3 8" id="KW-0813">Transport</keyword>
<dbReference type="EMBL" id="JACIEE010000002">
    <property type="protein sequence ID" value="MBB3975587.1"/>
    <property type="molecule type" value="Genomic_DNA"/>
</dbReference>
<reference evidence="10 11" key="1">
    <citation type="submission" date="2020-08" db="EMBL/GenBank/DDBJ databases">
        <title>Genomic Encyclopedia of Type Strains, Phase IV (KMG-IV): sequencing the most valuable type-strain genomes for metagenomic binning, comparative biology and taxonomic classification.</title>
        <authorList>
            <person name="Goeker M."/>
        </authorList>
    </citation>
    <scope>NUCLEOTIDE SEQUENCE [LARGE SCALE GENOMIC DNA]</scope>
    <source>
        <strain evidence="10 11">DSM 100211</strain>
    </source>
</reference>
<dbReference type="CDD" id="cd06261">
    <property type="entry name" value="TM_PBP2"/>
    <property type="match status" value="1"/>
</dbReference>
<name>A0A7W6GHX7_9HYPH</name>
<dbReference type="PANTHER" id="PTHR42929:SF1">
    <property type="entry name" value="INNER MEMBRANE ABC TRANSPORTER PERMEASE PROTEIN YDCU-RELATED"/>
    <property type="match status" value="1"/>
</dbReference>
<comment type="caution">
    <text evidence="10">The sequence shown here is derived from an EMBL/GenBank/DDBJ whole genome shotgun (WGS) entry which is preliminary data.</text>
</comment>
<organism evidence="10 11">
    <name type="scientific">Mycoplana azooxidifex</name>
    <dbReference type="NCBI Taxonomy" id="1636188"/>
    <lineage>
        <taxon>Bacteria</taxon>
        <taxon>Pseudomonadati</taxon>
        <taxon>Pseudomonadota</taxon>
        <taxon>Alphaproteobacteria</taxon>
        <taxon>Hyphomicrobiales</taxon>
        <taxon>Rhizobiaceae</taxon>
        <taxon>Mycoplana</taxon>
    </lineage>
</organism>
<feature type="domain" description="ABC transmembrane type-1" evidence="9">
    <location>
        <begin position="90"/>
        <end position="295"/>
    </location>
</feature>
<keyword evidence="5 8" id="KW-0812">Transmembrane</keyword>
<keyword evidence="4" id="KW-1003">Cell membrane</keyword>
<dbReference type="GO" id="GO:0055085">
    <property type="term" value="P:transmembrane transport"/>
    <property type="evidence" value="ECO:0007669"/>
    <property type="project" value="InterPro"/>
</dbReference>
<dbReference type="InterPro" id="IPR035906">
    <property type="entry name" value="MetI-like_sf"/>
</dbReference>
<gene>
    <name evidence="10" type="ORF">GGQ64_000774</name>
</gene>
<evidence type="ECO:0000313" key="10">
    <source>
        <dbReference type="EMBL" id="MBB3975587.1"/>
    </source>
</evidence>
<evidence type="ECO:0000256" key="2">
    <source>
        <dbReference type="ARBA" id="ARBA00007069"/>
    </source>
</evidence>
<dbReference type="InterPro" id="IPR000515">
    <property type="entry name" value="MetI-like"/>
</dbReference>
<feature type="transmembrane region" description="Helical" evidence="8">
    <location>
        <begin position="218"/>
        <end position="243"/>
    </location>
</feature>
<feature type="transmembrane region" description="Helical" evidence="8">
    <location>
        <begin position="96"/>
        <end position="115"/>
    </location>
</feature>
<evidence type="ECO:0000256" key="8">
    <source>
        <dbReference type="RuleBase" id="RU363032"/>
    </source>
</evidence>